<dbReference type="InterPro" id="IPR003000">
    <property type="entry name" value="Sirtuin"/>
</dbReference>
<evidence type="ECO:0000256" key="3">
    <source>
        <dbReference type="ARBA" id="ARBA00023027"/>
    </source>
</evidence>
<dbReference type="Gene3D" id="3.40.50.1220">
    <property type="entry name" value="TPP-binding domain"/>
    <property type="match status" value="1"/>
</dbReference>
<dbReference type="GeneID" id="59284932"/>
<keyword evidence="3" id="KW-0520">NAD</keyword>
<dbReference type="GO" id="GO:0006282">
    <property type="term" value="P:regulation of DNA repair"/>
    <property type="evidence" value="ECO:0007669"/>
    <property type="project" value="TreeGrafter"/>
</dbReference>
<evidence type="ECO:0000313" key="7">
    <source>
        <dbReference type="Proteomes" id="UP000578531"/>
    </source>
</evidence>
<evidence type="ECO:0000256" key="4">
    <source>
        <dbReference type="PROSITE-ProRule" id="PRU00236"/>
    </source>
</evidence>
<keyword evidence="7" id="KW-1185">Reference proteome</keyword>
<comment type="caution">
    <text evidence="4">Lacks conserved residue(s) required for the propagation of feature annotation.</text>
</comment>
<name>A0A8H6G1K7_9LECA</name>
<dbReference type="PANTHER" id="PTHR11085">
    <property type="entry name" value="NAD-DEPENDENT PROTEIN DEACYLASE SIRTUIN-5, MITOCHONDRIAL-RELATED"/>
    <property type="match status" value="1"/>
</dbReference>
<comment type="similarity">
    <text evidence="1">Belongs to the sirtuin family. Class I subfamily.</text>
</comment>
<dbReference type="GO" id="GO:1990414">
    <property type="term" value="P:replication-born double-strand break repair via sister chromatid exchange"/>
    <property type="evidence" value="ECO:0007669"/>
    <property type="project" value="TreeGrafter"/>
</dbReference>
<sequence>MQLANPVSSKQSWKIEASGESKTGLSATNGADAFNASVYANDAATSAYHAMVRALDKASKRARRTPFHEFLSLLGGPDRRLMRLYTQNIDGLEVALPFLGINAPLARRGPWPPTIQLHGTLKHMYCQQCKEI</sequence>
<evidence type="ECO:0000256" key="1">
    <source>
        <dbReference type="ARBA" id="ARBA00006924"/>
    </source>
</evidence>
<dbReference type="GO" id="GO:0005634">
    <property type="term" value="C:nucleus"/>
    <property type="evidence" value="ECO:0007669"/>
    <property type="project" value="TreeGrafter"/>
</dbReference>
<organism evidence="6 7">
    <name type="scientific">Letharia columbiana</name>
    <dbReference type="NCBI Taxonomy" id="112416"/>
    <lineage>
        <taxon>Eukaryota</taxon>
        <taxon>Fungi</taxon>
        <taxon>Dikarya</taxon>
        <taxon>Ascomycota</taxon>
        <taxon>Pezizomycotina</taxon>
        <taxon>Lecanoromycetes</taxon>
        <taxon>OSLEUM clade</taxon>
        <taxon>Lecanoromycetidae</taxon>
        <taxon>Lecanorales</taxon>
        <taxon>Lecanorineae</taxon>
        <taxon>Parmeliaceae</taxon>
        <taxon>Letharia</taxon>
    </lineage>
</organism>
<comment type="caution">
    <text evidence="6">The sequence shown here is derived from an EMBL/GenBank/DDBJ whole genome shotgun (WGS) entry which is preliminary data.</text>
</comment>
<dbReference type="PANTHER" id="PTHR11085:SF15">
    <property type="entry name" value="NAD-DEPENDENT HISTONE DEACETYLASE HST4"/>
    <property type="match status" value="1"/>
</dbReference>
<keyword evidence="2" id="KW-0808">Transferase</keyword>
<gene>
    <name evidence="6" type="ORF">HO173_003264</name>
</gene>
<dbReference type="AlphaFoldDB" id="A0A8H6G1K7"/>
<dbReference type="GO" id="GO:0031934">
    <property type="term" value="C:mating-type region heterochromatin"/>
    <property type="evidence" value="ECO:0007669"/>
    <property type="project" value="TreeGrafter"/>
</dbReference>
<evidence type="ECO:0000256" key="2">
    <source>
        <dbReference type="ARBA" id="ARBA00022679"/>
    </source>
</evidence>
<dbReference type="RefSeq" id="XP_037168056.1">
    <property type="nucleotide sequence ID" value="XM_037305191.1"/>
</dbReference>
<accession>A0A8H6G1K7</accession>
<proteinExistence type="inferred from homology"/>
<reference evidence="6 7" key="1">
    <citation type="journal article" date="2020" name="Genomics">
        <title>Complete, high-quality genomes from long-read metagenomic sequencing of two wolf lichen thalli reveals enigmatic genome architecture.</title>
        <authorList>
            <person name="McKenzie S.K."/>
            <person name="Walston R.F."/>
            <person name="Allen J.L."/>
        </authorList>
    </citation>
    <scope>NUCLEOTIDE SEQUENCE [LARGE SCALE GENOMIC DNA]</scope>
    <source>
        <strain evidence="6">WasteWater2</strain>
    </source>
</reference>
<dbReference type="OrthoDB" id="2919105at2759"/>
<dbReference type="EMBL" id="JACCJC010000008">
    <property type="protein sequence ID" value="KAF6238757.1"/>
    <property type="molecule type" value="Genomic_DNA"/>
</dbReference>
<evidence type="ECO:0000259" key="5">
    <source>
        <dbReference type="PROSITE" id="PS50305"/>
    </source>
</evidence>
<dbReference type="SUPFAM" id="SSF52467">
    <property type="entry name" value="DHS-like NAD/FAD-binding domain"/>
    <property type="match status" value="1"/>
</dbReference>
<dbReference type="GO" id="GO:0070403">
    <property type="term" value="F:NAD+ binding"/>
    <property type="evidence" value="ECO:0007669"/>
    <property type="project" value="InterPro"/>
</dbReference>
<dbReference type="PROSITE" id="PS50305">
    <property type="entry name" value="SIRTUIN"/>
    <property type="match status" value="1"/>
</dbReference>
<feature type="domain" description="Deacetylase sirtuin-type" evidence="5">
    <location>
        <begin position="1"/>
        <end position="132"/>
    </location>
</feature>
<dbReference type="Pfam" id="PF02146">
    <property type="entry name" value="SIR2"/>
    <property type="match status" value="1"/>
</dbReference>
<dbReference type="Proteomes" id="UP000578531">
    <property type="component" value="Unassembled WGS sequence"/>
</dbReference>
<dbReference type="InterPro" id="IPR029035">
    <property type="entry name" value="DHS-like_NAD/FAD-binding_dom"/>
</dbReference>
<dbReference type="GO" id="GO:0031508">
    <property type="term" value="P:pericentric heterochromatin formation"/>
    <property type="evidence" value="ECO:0007669"/>
    <property type="project" value="TreeGrafter"/>
</dbReference>
<dbReference type="GO" id="GO:0000122">
    <property type="term" value="P:negative regulation of transcription by RNA polymerase II"/>
    <property type="evidence" value="ECO:0007669"/>
    <property type="project" value="TreeGrafter"/>
</dbReference>
<dbReference type="InterPro" id="IPR026590">
    <property type="entry name" value="Ssirtuin_cat_dom"/>
</dbReference>
<dbReference type="GO" id="GO:0017136">
    <property type="term" value="F:histone deacetylase activity, NAD-dependent"/>
    <property type="evidence" value="ECO:0007669"/>
    <property type="project" value="TreeGrafter"/>
</dbReference>
<evidence type="ECO:0000313" key="6">
    <source>
        <dbReference type="EMBL" id="KAF6238757.1"/>
    </source>
</evidence>
<dbReference type="InterPro" id="IPR050134">
    <property type="entry name" value="NAD-dep_sirtuin_deacylases"/>
</dbReference>
<protein>
    <recommendedName>
        <fullName evidence="5">Deacetylase sirtuin-type domain-containing protein</fullName>
    </recommendedName>
</protein>